<evidence type="ECO:0000256" key="1">
    <source>
        <dbReference type="SAM" id="SignalP"/>
    </source>
</evidence>
<keyword evidence="2" id="KW-1185">Reference proteome</keyword>
<accession>A0A0R3S6Z8</accession>
<dbReference type="WBParaSite" id="EEL_0001057001-mRNA-1">
    <property type="protein sequence ID" value="EEL_0001057001-mRNA-1"/>
    <property type="gene ID" value="EEL_0001057001"/>
</dbReference>
<sequence length="90" mass="10251">MALGQIVWPKFIWVILLLSFAPSTLCQTSVLQSENGNSNDFIPTLAGDLRMEDIMHQINRFKRATKSKPGNIIRECSLLRKRYSRRGSGK</sequence>
<feature type="chain" id="PRO_5006448068" evidence="1">
    <location>
        <begin position="27"/>
        <end position="90"/>
    </location>
</feature>
<evidence type="ECO:0000313" key="2">
    <source>
        <dbReference type="Proteomes" id="UP000050640"/>
    </source>
</evidence>
<proteinExistence type="predicted"/>
<dbReference type="AlphaFoldDB" id="A0A0R3S6Z8"/>
<dbReference type="Proteomes" id="UP000050640">
    <property type="component" value="Unplaced"/>
</dbReference>
<reference evidence="3" key="1">
    <citation type="submission" date="2017-02" db="UniProtKB">
        <authorList>
            <consortium name="WormBaseParasite"/>
        </authorList>
    </citation>
    <scope>IDENTIFICATION</scope>
</reference>
<feature type="signal peptide" evidence="1">
    <location>
        <begin position="1"/>
        <end position="26"/>
    </location>
</feature>
<protein>
    <submittedName>
        <fullName evidence="3">Secreted protein</fullName>
    </submittedName>
</protein>
<organism evidence="2 3">
    <name type="scientific">Elaeophora elaphi</name>
    <dbReference type="NCBI Taxonomy" id="1147741"/>
    <lineage>
        <taxon>Eukaryota</taxon>
        <taxon>Metazoa</taxon>
        <taxon>Ecdysozoa</taxon>
        <taxon>Nematoda</taxon>
        <taxon>Chromadorea</taxon>
        <taxon>Rhabditida</taxon>
        <taxon>Spirurina</taxon>
        <taxon>Spiruromorpha</taxon>
        <taxon>Filarioidea</taxon>
        <taxon>Onchocercidae</taxon>
        <taxon>Elaeophora</taxon>
    </lineage>
</organism>
<keyword evidence="1" id="KW-0732">Signal</keyword>
<evidence type="ECO:0000313" key="3">
    <source>
        <dbReference type="WBParaSite" id="EEL_0001057001-mRNA-1"/>
    </source>
</evidence>
<name>A0A0R3S6Z8_9BILA</name>